<name>A0A0B7A9K2_9EUPU</name>
<organism evidence="2">
    <name type="scientific">Arion vulgaris</name>
    <dbReference type="NCBI Taxonomy" id="1028688"/>
    <lineage>
        <taxon>Eukaryota</taxon>
        <taxon>Metazoa</taxon>
        <taxon>Spiralia</taxon>
        <taxon>Lophotrochozoa</taxon>
        <taxon>Mollusca</taxon>
        <taxon>Gastropoda</taxon>
        <taxon>Heterobranchia</taxon>
        <taxon>Euthyneura</taxon>
        <taxon>Panpulmonata</taxon>
        <taxon>Eupulmonata</taxon>
        <taxon>Stylommatophora</taxon>
        <taxon>Helicina</taxon>
        <taxon>Arionoidea</taxon>
        <taxon>Arionidae</taxon>
        <taxon>Arion</taxon>
    </lineage>
</organism>
<evidence type="ECO:0000313" key="2">
    <source>
        <dbReference type="EMBL" id="CEK77347.1"/>
    </source>
</evidence>
<dbReference type="EMBL" id="HACG01030482">
    <property type="protein sequence ID" value="CEK77347.1"/>
    <property type="molecule type" value="Transcribed_RNA"/>
</dbReference>
<protein>
    <submittedName>
        <fullName evidence="2">Uncharacterized protein</fullName>
    </submittedName>
</protein>
<gene>
    <name evidence="2" type="primary">ORF104174</name>
</gene>
<feature type="region of interest" description="Disordered" evidence="1">
    <location>
        <begin position="141"/>
        <end position="173"/>
    </location>
</feature>
<sequence length="185" mass="20992">RILKWLTLSKCEDDDFSAQLADLGVHDALTTTAGSNLGENNSSDHVMDSCQLVNAQRVSETLVESNMNNKEDKAESVTDKEELNDHLEDLSKINRELRPFRNDDNHVNEHQLQSKSDQTSYITPSIACSSIAPEVARRQIRSQAKRKQQAQQARRVRKSGEASLVTKQRRENDDNIKQSLDAVWF</sequence>
<evidence type="ECO:0000256" key="1">
    <source>
        <dbReference type="SAM" id="MobiDB-lite"/>
    </source>
</evidence>
<dbReference type="AlphaFoldDB" id="A0A0B7A9K2"/>
<reference evidence="2" key="1">
    <citation type="submission" date="2014-12" db="EMBL/GenBank/DDBJ databases">
        <title>Insight into the proteome of Arion vulgaris.</title>
        <authorList>
            <person name="Aradska J."/>
            <person name="Bulat T."/>
            <person name="Smidak R."/>
            <person name="Sarate P."/>
            <person name="Gangsoo J."/>
            <person name="Sialana F."/>
            <person name="Bilban M."/>
            <person name="Lubec G."/>
        </authorList>
    </citation>
    <scope>NUCLEOTIDE SEQUENCE</scope>
    <source>
        <tissue evidence="2">Skin</tissue>
    </source>
</reference>
<feature type="non-terminal residue" evidence="2">
    <location>
        <position position="1"/>
    </location>
</feature>
<proteinExistence type="predicted"/>
<accession>A0A0B7A9K2</accession>